<dbReference type="InterPro" id="IPR010172">
    <property type="entry name" value="CRISPR-assoc_prot_TM1791"/>
</dbReference>
<evidence type="ECO:0000259" key="2">
    <source>
        <dbReference type="Pfam" id="PF03787"/>
    </source>
</evidence>
<reference evidence="3" key="1">
    <citation type="submission" date="2020-08" db="EMBL/GenBank/DDBJ databases">
        <title>Genomic insights into the carbon and energy metabolism of the first obligate autotrophic acetogenic bacterium Aceticella autotrophica gen. nov., sp. nov.</title>
        <authorList>
            <person name="Toshchakov S.V."/>
            <person name="Elcheninov A.G."/>
            <person name="Kublanov I.V."/>
            <person name="Frolov E.N."/>
            <person name="Lebedinsky A.V."/>
        </authorList>
    </citation>
    <scope>NUCLEOTIDE SEQUENCE</scope>
    <source>
        <strain evidence="3">3443-3Ac</strain>
    </source>
</reference>
<dbReference type="KEGG" id="aaut:ACETAC_01345"/>
<evidence type="ECO:0000313" key="3">
    <source>
        <dbReference type="EMBL" id="QSZ27589.1"/>
    </source>
</evidence>
<sequence length="274" mass="31606">MFKEIEKYAEYEWNKRKNREKEKCFNYKSSEFLKNPALIFGRLIPYPDDSDGKDSPDNKQECLELVVGEMEKLNEEINNRGFSIAARYGYAVKGLETYGFKTRNLQLSLLWRIIVGLGASHPQETSMTLHHIYGIPYIPGSAVKGITRHWVILNKFNNDEQKALKNEEFKEIFGTQEKEGEVIFFDAYTCGKIKLVIDIMNPHYSKYYSGLESPTDYQSPNPIKFLALEKTKFNFYVASKNKKLLSIALDYLKEALLQHGIGAKTSIGYGFFKV</sequence>
<dbReference type="RefSeq" id="WP_284680291.1">
    <property type="nucleotide sequence ID" value="NZ_CP060096.1"/>
</dbReference>
<proteinExistence type="predicted"/>
<keyword evidence="4" id="KW-1185">Reference proteome</keyword>
<evidence type="ECO:0000313" key="4">
    <source>
        <dbReference type="Proteomes" id="UP000671913"/>
    </source>
</evidence>
<dbReference type="AlphaFoldDB" id="A0A975AW63"/>
<keyword evidence="1" id="KW-0051">Antiviral defense</keyword>
<dbReference type="NCBIfam" id="TIGR01898">
    <property type="entry name" value="cas_TM1791_cmr6"/>
    <property type="match status" value="1"/>
</dbReference>
<dbReference type="EMBL" id="CP060096">
    <property type="protein sequence ID" value="QSZ27589.1"/>
    <property type="molecule type" value="Genomic_DNA"/>
</dbReference>
<name>A0A975AW63_9THEO</name>
<dbReference type="GO" id="GO:0051607">
    <property type="term" value="P:defense response to virus"/>
    <property type="evidence" value="ECO:0007669"/>
    <property type="project" value="UniProtKB-KW"/>
</dbReference>
<evidence type="ECO:0000256" key="1">
    <source>
        <dbReference type="ARBA" id="ARBA00023118"/>
    </source>
</evidence>
<dbReference type="Proteomes" id="UP000671913">
    <property type="component" value="Chromosome"/>
</dbReference>
<dbReference type="PANTHER" id="PTHR39965:SF1">
    <property type="entry name" value="CRISPR SYSTEM CMR SUBUNIT CMR6"/>
    <property type="match status" value="1"/>
</dbReference>
<accession>A0A975AW63</accession>
<dbReference type="Pfam" id="PF03787">
    <property type="entry name" value="RAMPs"/>
    <property type="match status" value="1"/>
</dbReference>
<gene>
    <name evidence="3" type="primary">cmr6</name>
    <name evidence="3" type="ORF">ACETAC_01345</name>
</gene>
<feature type="domain" description="CRISPR type III-associated protein" evidence="2">
    <location>
        <begin position="113"/>
        <end position="273"/>
    </location>
</feature>
<organism evidence="3 4">
    <name type="scientific">Aceticella autotrophica</name>
    <dbReference type="NCBI Taxonomy" id="2755338"/>
    <lineage>
        <taxon>Bacteria</taxon>
        <taxon>Bacillati</taxon>
        <taxon>Bacillota</taxon>
        <taxon>Clostridia</taxon>
        <taxon>Thermoanaerobacterales</taxon>
        <taxon>Thermoanaerobacteraceae</taxon>
        <taxon>Aceticella</taxon>
    </lineage>
</organism>
<dbReference type="InterPro" id="IPR005537">
    <property type="entry name" value="RAMP_III_fam"/>
</dbReference>
<protein>
    <submittedName>
        <fullName evidence="3">Type III-B CRISPR module RAMP protein Cmr6</fullName>
    </submittedName>
</protein>
<dbReference type="PANTHER" id="PTHR39965">
    <property type="entry name" value="CRISPR SYSTEM CMR SUBUNIT CMR6"/>
    <property type="match status" value="1"/>
</dbReference>